<keyword evidence="3" id="KW-0732">Signal</keyword>
<dbReference type="Gene3D" id="2.20.230.10">
    <property type="entry name" value="Resuscitation-promoting factor rpfb"/>
    <property type="match status" value="2"/>
</dbReference>
<reference evidence="7 8" key="1">
    <citation type="submission" date="2019-05" db="EMBL/GenBank/DDBJ databases">
        <authorList>
            <consortium name="Pathogen Informatics"/>
        </authorList>
    </citation>
    <scope>NUCLEOTIDE SEQUENCE [LARGE SCALE GENOMIC DNA]</scope>
    <source>
        <strain evidence="7 8">NCTC10924</strain>
    </source>
</reference>
<organism evidence="7 8">
    <name type="scientific">Streptococcus porcinus</name>
    <dbReference type="NCBI Taxonomy" id="1340"/>
    <lineage>
        <taxon>Bacteria</taxon>
        <taxon>Bacillati</taxon>
        <taxon>Bacillota</taxon>
        <taxon>Bacilli</taxon>
        <taxon>Lactobacillales</taxon>
        <taxon>Streptococcaceae</taxon>
        <taxon>Streptococcus</taxon>
    </lineage>
</organism>
<dbReference type="SMART" id="SM01208">
    <property type="entry name" value="G5"/>
    <property type="match status" value="3"/>
</dbReference>
<name>A0A4V0HG98_STRPO</name>
<evidence type="ECO:0000313" key="7">
    <source>
        <dbReference type="EMBL" id="VTT46973.1"/>
    </source>
</evidence>
<evidence type="ECO:0000256" key="3">
    <source>
        <dbReference type="ARBA" id="ARBA00022729"/>
    </source>
</evidence>
<keyword evidence="1" id="KW-0134">Cell wall</keyword>
<gene>
    <name evidence="7" type="ORF">NCTC10924_01843</name>
</gene>
<feature type="domain" description="Gram-positive cocci surface proteins LPxTG" evidence="5">
    <location>
        <begin position="920"/>
        <end position="952"/>
    </location>
</feature>
<keyword evidence="2" id="KW-0964">Secreted</keyword>
<dbReference type="Proteomes" id="UP000306241">
    <property type="component" value="Chromosome"/>
</dbReference>
<proteinExistence type="predicted"/>
<dbReference type="RefSeq" id="WP_138083636.1">
    <property type="nucleotide sequence ID" value="NZ_LR594052.1"/>
</dbReference>
<dbReference type="Gene3D" id="3.40.390.10">
    <property type="entry name" value="Collagenase (Catalytic Domain)"/>
    <property type="match status" value="1"/>
</dbReference>
<sequence>MFRDKKEVFSIRKTVLGVGSILLGVMLTTQVVGAEETTGLVTSTSPTSLVTTAPAVTNSTSTTTTTPLATSGTVTSSGTTTLAVPMIPTVTETVISSPIRYVSDPSQAVGYRQIQTQGVDGKLITTQTGALDANGNPVITVQRIEPTETVIVLGTKPTTTVTSTTPATTVYSVDVTKPVGTDLVIPAVDGSTSTTTTYKIETETTAPTSPAVYSEAYKWIDQPFYHVDSTQALPSDRIAVDSLFVPMPALPADFNRSESTVREYAQYAENYMYDYIPVTNADGSTTRTRVARPVTSEMLDPTNSQLRATLGLSDDNTFYARLLQASKDDLWNTSAQDYGLELVPENLTSSSDDFLRYNNSNIINDALYADIKADYQRAQLAYNQLTALGTLTAEQQADMDLMTRQFDSLTRRYNNYRDSVKIDVDYSHTAMPDDQKQDFEARLQSLPLEIQRVIANLVIYDGEIPGMGATTLGLASSADQSISLKYVPNNTELLATVLHEMTHIIDFKSGLYMETSDRNTDNTIDTVMALSDTAEFLDVYHTYFDRPDVWSYYRDNSEEAFAEGLSQYIMHRLYGTPYDTFVANPRTGDAYMPGNGSGYSPFAASEYYFASLYHKLFDYPRTARVVPYLVTNTVTAPVNGRVIYGAMPVETTVSTPYKTIYAGDMTLAYDPTGQSNIIKEGVNGSETTRTTYTLDSNNQLVATESVVSSSIAKDQVIIKGIKPVASDKQVAMTVVYQEVKDRSLGDWQVKVVDAGQDGLVRLTTTYSLDPVTGVITPSTKEILIAQMRPMIIQYQVGTSQSSPIAYQVQYVNDPHIPLGTQVILNPGREGSSTVSVVSYHFVQDGPNSRFESIVYSSPVVVAAQDRVIAVGSKLTVVAPKSEISKIGIVSKETQEPMVQVGSTKAPVLKEMNQEPLKSTLPTTGDDDNFFMTVISSILLFGLGLKLKKKDII</sequence>
<dbReference type="InterPro" id="IPR011098">
    <property type="entry name" value="G5_dom"/>
</dbReference>
<dbReference type="PROSITE" id="PS51109">
    <property type="entry name" value="G5"/>
    <property type="match status" value="1"/>
</dbReference>
<evidence type="ECO:0000256" key="1">
    <source>
        <dbReference type="ARBA" id="ARBA00022512"/>
    </source>
</evidence>
<evidence type="ECO:0000313" key="8">
    <source>
        <dbReference type="Proteomes" id="UP000306241"/>
    </source>
</evidence>
<evidence type="ECO:0000259" key="6">
    <source>
        <dbReference type="PROSITE" id="PS51109"/>
    </source>
</evidence>
<keyword evidence="4" id="KW-0572">Peptidoglycan-anchor</keyword>
<evidence type="ECO:0000256" key="2">
    <source>
        <dbReference type="ARBA" id="ARBA00022525"/>
    </source>
</evidence>
<dbReference type="InterPro" id="IPR019931">
    <property type="entry name" value="LPXTG_anchor"/>
</dbReference>
<dbReference type="EMBL" id="LR594052">
    <property type="protein sequence ID" value="VTT46973.1"/>
    <property type="molecule type" value="Genomic_DNA"/>
</dbReference>
<dbReference type="Pfam" id="PF07501">
    <property type="entry name" value="G5"/>
    <property type="match status" value="1"/>
</dbReference>
<dbReference type="InterPro" id="IPR024079">
    <property type="entry name" value="MetalloPept_cat_dom_sf"/>
</dbReference>
<dbReference type="AlphaFoldDB" id="A0A4V0HG98"/>
<evidence type="ECO:0000259" key="5">
    <source>
        <dbReference type="PROSITE" id="PS50847"/>
    </source>
</evidence>
<dbReference type="PROSITE" id="PS50847">
    <property type="entry name" value="GRAM_POS_ANCHORING"/>
    <property type="match status" value="1"/>
</dbReference>
<evidence type="ECO:0000256" key="4">
    <source>
        <dbReference type="ARBA" id="ARBA00023088"/>
    </source>
</evidence>
<dbReference type="GO" id="GO:0008237">
    <property type="term" value="F:metallopeptidase activity"/>
    <property type="evidence" value="ECO:0007669"/>
    <property type="project" value="InterPro"/>
</dbReference>
<dbReference type="OrthoDB" id="2206913at2"/>
<accession>A0A4V0HG98</accession>
<feature type="domain" description="G5" evidence="6">
    <location>
        <begin position="790"/>
        <end position="874"/>
    </location>
</feature>
<dbReference type="NCBIfam" id="TIGR01167">
    <property type="entry name" value="LPXTG_anchor"/>
    <property type="match status" value="1"/>
</dbReference>
<protein>
    <submittedName>
        <fullName evidence="7">Gram-positive signal peptide protein, YSIRK family</fullName>
    </submittedName>
</protein>